<evidence type="ECO:0000256" key="7">
    <source>
        <dbReference type="ARBA" id="ARBA00026248"/>
    </source>
</evidence>
<feature type="transmembrane region" description="Helical" evidence="9">
    <location>
        <begin position="466"/>
        <end position="483"/>
    </location>
</feature>
<dbReference type="GO" id="GO:0000023">
    <property type="term" value="P:maltose metabolic process"/>
    <property type="evidence" value="ECO:0007669"/>
    <property type="project" value="UniProtKB-KW"/>
</dbReference>
<dbReference type="GO" id="GO:0005351">
    <property type="term" value="F:carbohydrate:proton symporter activity"/>
    <property type="evidence" value="ECO:0007669"/>
    <property type="project" value="TreeGrafter"/>
</dbReference>
<feature type="transmembrane region" description="Helical" evidence="9">
    <location>
        <begin position="307"/>
        <end position="332"/>
    </location>
</feature>
<keyword evidence="6 9" id="KW-0472">Membrane</keyword>
<dbReference type="EMBL" id="MVGC01000018">
    <property type="protein sequence ID" value="RJE26625.1"/>
    <property type="molecule type" value="Genomic_DNA"/>
</dbReference>
<evidence type="ECO:0000313" key="11">
    <source>
        <dbReference type="EMBL" id="RJE26625.1"/>
    </source>
</evidence>
<evidence type="ECO:0000256" key="5">
    <source>
        <dbReference type="ARBA" id="ARBA00022989"/>
    </source>
</evidence>
<dbReference type="Pfam" id="PF00083">
    <property type="entry name" value="Sugar_tr"/>
    <property type="match status" value="1"/>
</dbReference>
<comment type="subcellular location">
    <subcellularLocation>
        <location evidence="1">Membrane</location>
        <topology evidence="1">Multi-pass membrane protein</topology>
    </subcellularLocation>
</comment>
<dbReference type="SUPFAM" id="SSF103473">
    <property type="entry name" value="MFS general substrate transporter"/>
    <property type="match status" value="1"/>
</dbReference>
<dbReference type="InterPro" id="IPR005828">
    <property type="entry name" value="MFS_sugar_transport-like"/>
</dbReference>
<evidence type="ECO:0000256" key="2">
    <source>
        <dbReference type="ARBA" id="ARBA00010992"/>
    </source>
</evidence>
<dbReference type="InterPro" id="IPR003663">
    <property type="entry name" value="Sugar/inositol_transpt"/>
</dbReference>
<organism evidence="11 12">
    <name type="scientific">Aspergillus sclerotialis</name>
    <dbReference type="NCBI Taxonomy" id="2070753"/>
    <lineage>
        <taxon>Eukaryota</taxon>
        <taxon>Fungi</taxon>
        <taxon>Dikarya</taxon>
        <taxon>Ascomycota</taxon>
        <taxon>Pezizomycotina</taxon>
        <taxon>Eurotiomycetes</taxon>
        <taxon>Eurotiomycetidae</taxon>
        <taxon>Eurotiales</taxon>
        <taxon>Aspergillaceae</taxon>
        <taxon>Aspergillus</taxon>
        <taxon>Aspergillus subgen. Polypaecilum</taxon>
    </lineage>
</organism>
<evidence type="ECO:0000256" key="9">
    <source>
        <dbReference type="SAM" id="Phobius"/>
    </source>
</evidence>
<evidence type="ECO:0000313" key="12">
    <source>
        <dbReference type="Proteomes" id="UP000266188"/>
    </source>
</evidence>
<dbReference type="PANTHER" id="PTHR48022:SF5">
    <property type="entry name" value="ALPHA-GLUCOSIDES PERMEASE MPH2-RELATED"/>
    <property type="match status" value="1"/>
</dbReference>
<evidence type="ECO:0000256" key="4">
    <source>
        <dbReference type="ARBA" id="ARBA00022692"/>
    </source>
</evidence>
<evidence type="ECO:0000256" key="6">
    <source>
        <dbReference type="ARBA" id="ARBA00023136"/>
    </source>
</evidence>
<evidence type="ECO:0000256" key="3">
    <source>
        <dbReference type="ARBA" id="ARBA00022448"/>
    </source>
</evidence>
<name>A0A3A3A9F4_9EURO</name>
<dbReference type="OrthoDB" id="6612291at2759"/>
<dbReference type="GO" id="GO:0016020">
    <property type="term" value="C:membrane"/>
    <property type="evidence" value="ECO:0007669"/>
    <property type="project" value="UniProtKB-SubCell"/>
</dbReference>
<accession>A0A3A3A9F4</accession>
<dbReference type="InterPro" id="IPR036259">
    <property type="entry name" value="MFS_trans_sf"/>
</dbReference>
<comment type="caution">
    <text evidence="11">The sequence shown here is derived from an EMBL/GenBank/DDBJ whole genome shotgun (WGS) entry which is preliminary data.</text>
</comment>
<dbReference type="NCBIfam" id="TIGR00879">
    <property type="entry name" value="SP"/>
    <property type="match status" value="1"/>
</dbReference>
<comment type="similarity">
    <text evidence="2 8">Belongs to the major facilitator superfamily. Sugar transporter (TC 2.A.1.1) family.</text>
</comment>
<protein>
    <submittedName>
        <fullName evidence="11">Maltose permease</fullName>
    </submittedName>
</protein>
<feature type="domain" description="Major facilitator superfamily (MFS) profile" evidence="10">
    <location>
        <begin position="51"/>
        <end position="487"/>
    </location>
</feature>
<feature type="transmembrane region" description="Helical" evidence="9">
    <location>
        <begin position="186"/>
        <end position="205"/>
    </location>
</feature>
<reference evidence="12" key="1">
    <citation type="submission" date="2017-02" db="EMBL/GenBank/DDBJ databases">
        <authorList>
            <person name="Tafer H."/>
            <person name="Lopandic K."/>
        </authorList>
    </citation>
    <scope>NUCLEOTIDE SEQUENCE [LARGE SCALE GENOMIC DNA]</scope>
    <source>
        <strain evidence="12">CBS 366.77</strain>
    </source>
</reference>
<keyword evidence="3 8" id="KW-0813">Transport</keyword>
<evidence type="ECO:0000256" key="8">
    <source>
        <dbReference type="RuleBase" id="RU003346"/>
    </source>
</evidence>
<dbReference type="PROSITE" id="PS50850">
    <property type="entry name" value="MFS"/>
    <property type="match status" value="1"/>
</dbReference>
<feature type="transmembrane region" description="Helical" evidence="9">
    <location>
        <begin position="127"/>
        <end position="146"/>
    </location>
</feature>
<feature type="transmembrane region" description="Helical" evidence="9">
    <location>
        <begin position="152"/>
        <end position="174"/>
    </location>
</feature>
<dbReference type="AlphaFoldDB" id="A0A3A3A9F4"/>
<dbReference type="Proteomes" id="UP000266188">
    <property type="component" value="Unassembled WGS sequence"/>
</dbReference>
<dbReference type="InterPro" id="IPR005829">
    <property type="entry name" value="Sugar_transporter_CS"/>
</dbReference>
<dbReference type="InterPro" id="IPR050360">
    <property type="entry name" value="MFS_Sugar_Transporters"/>
</dbReference>
<dbReference type="FunFam" id="1.20.1250.20:FF:000078">
    <property type="entry name" value="MFS maltose transporter, putative"/>
    <property type="match status" value="1"/>
</dbReference>
<dbReference type="PANTHER" id="PTHR48022">
    <property type="entry name" value="PLASTIDIC GLUCOSE TRANSPORTER 4"/>
    <property type="match status" value="1"/>
</dbReference>
<dbReference type="PROSITE" id="PS00217">
    <property type="entry name" value="SUGAR_TRANSPORT_2"/>
    <property type="match status" value="1"/>
</dbReference>
<keyword evidence="4 9" id="KW-0812">Transmembrane</keyword>
<dbReference type="Gene3D" id="1.20.1250.20">
    <property type="entry name" value="MFS general substrate transporter like domains"/>
    <property type="match status" value="1"/>
</dbReference>
<keyword evidence="12" id="KW-1185">Reference proteome</keyword>
<feature type="transmembrane region" description="Helical" evidence="9">
    <location>
        <begin position="396"/>
        <end position="420"/>
    </location>
</feature>
<proteinExistence type="inferred from homology"/>
<feature type="transmembrane region" description="Helical" evidence="9">
    <location>
        <begin position="344"/>
        <end position="362"/>
    </location>
</feature>
<feature type="transmembrane region" description="Helical" evidence="9">
    <location>
        <begin position="369"/>
        <end position="390"/>
    </location>
</feature>
<gene>
    <name evidence="11" type="ORF">PHISCL_01039</name>
</gene>
<evidence type="ECO:0000259" key="10">
    <source>
        <dbReference type="PROSITE" id="PS50850"/>
    </source>
</evidence>
<keyword evidence="7" id="KW-0462">Maltose metabolism</keyword>
<keyword evidence="5 9" id="KW-1133">Transmembrane helix</keyword>
<dbReference type="InterPro" id="IPR020846">
    <property type="entry name" value="MFS_dom"/>
</dbReference>
<evidence type="ECO:0000256" key="1">
    <source>
        <dbReference type="ARBA" id="ARBA00004141"/>
    </source>
</evidence>
<sequence>MEKEMVTAHLENPSGEATLQYAKDGAGNAANSERYMSLREAIRLYPMAIVWSVGLSTAVVMEGYSVMLLSSFYALPQFNRKYGQAQQDGSYVIPASWKSGLSNGALCGEIVGLFLTGLFQDHFGYRVTIFAALCLITGFIFILFFAQNVQMLLAGEILCGLPWGAFQTITVAYASEVCPVAPRAHLTTYVNVCWVIGQFIVSGVLKGVLDRQDQWAYRIPFAVQWIWPIPLMVMCILAPESPWWLVRHNRPEEARKSLTRLMGGTNPMVGETLAMIQQTDHIEKEASEGTTYWECFRRANLRRTETVCLTWLIQIICGSQLMGYSTVFYIAAGPPKSSSFNMSLIQYALDAAGTILSWFLMMRAGRRALYLYGNVTLFCLLMIIGFVSLAPPSESVNWAIGALLSVFTFAFDLMVGPICYSRVRAIIDKTPRKVCGVSPKPVLVVNVLINYQLTSTAWNWRAKSAFFWAGVCFCCIVWVFFRLPEPKGRTYAELDVLFANKVSARKFASTEVVIFQEFVVSGRDCQDEKPT</sequence>
<feature type="transmembrane region" description="Helical" evidence="9">
    <location>
        <begin position="44"/>
        <end position="75"/>
    </location>
</feature>